<sequence>MNQISYFSICITNHLSIQHQIFIVVIDASKTLTSVQKALKDENWVQLVKCKFDETLDQYKTRLISEGYTQTYGIDYEETFVPIAKINTIRVILSLTVHFGWNLQQFDVKNVFLHGDLEEVYMEILPGFYSHNEKNKITHFSPEFHHVY</sequence>
<dbReference type="Pfam" id="PF07727">
    <property type="entry name" value="RVT_2"/>
    <property type="match status" value="1"/>
</dbReference>
<evidence type="ECO:0000259" key="1">
    <source>
        <dbReference type="Pfam" id="PF07727"/>
    </source>
</evidence>
<organism evidence="2 3">
    <name type="scientific">Mucuna pruriens</name>
    <name type="common">Velvet bean</name>
    <name type="synonym">Dolichos pruriens</name>
    <dbReference type="NCBI Taxonomy" id="157652"/>
    <lineage>
        <taxon>Eukaryota</taxon>
        <taxon>Viridiplantae</taxon>
        <taxon>Streptophyta</taxon>
        <taxon>Embryophyta</taxon>
        <taxon>Tracheophyta</taxon>
        <taxon>Spermatophyta</taxon>
        <taxon>Magnoliopsida</taxon>
        <taxon>eudicotyledons</taxon>
        <taxon>Gunneridae</taxon>
        <taxon>Pentapetalae</taxon>
        <taxon>rosids</taxon>
        <taxon>fabids</taxon>
        <taxon>Fabales</taxon>
        <taxon>Fabaceae</taxon>
        <taxon>Papilionoideae</taxon>
        <taxon>50 kb inversion clade</taxon>
        <taxon>NPAAA clade</taxon>
        <taxon>indigoferoid/millettioid clade</taxon>
        <taxon>Phaseoleae</taxon>
        <taxon>Mucuna</taxon>
    </lineage>
</organism>
<evidence type="ECO:0000313" key="2">
    <source>
        <dbReference type="EMBL" id="RDX98582.1"/>
    </source>
</evidence>
<accession>A0A371H6Z1</accession>
<comment type="caution">
    <text evidence="2">The sequence shown here is derived from an EMBL/GenBank/DDBJ whole genome shotgun (WGS) entry which is preliminary data.</text>
</comment>
<dbReference type="PANTHER" id="PTHR43383:SF2">
    <property type="entry name" value="AMIDOHYDROLASE 2 FAMILY PROTEIN"/>
    <property type="match status" value="1"/>
</dbReference>
<feature type="domain" description="Reverse transcriptase Ty1/copia-type" evidence="1">
    <location>
        <begin position="42"/>
        <end position="139"/>
    </location>
</feature>
<dbReference type="InterPro" id="IPR013103">
    <property type="entry name" value="RVT_2"/>
</dbReference>
<dbReference type="Proteomes" id="UP000257109">
    <property type="component" value="Unassembled WGS sequence"/>
</dbReference>
<feature type="non-terminal residue" evidence="2">
    <location>
        <position position="1"/>
    </location>
</feature>
<evidence type="ECO:0000313" key="3">
    <source>
        <dbReference type="Proteomes" id="UP000257109"/>
    </source>
</evidence>
<dbReference type="EMBL" id="QJKJ01003423">
    <property type="protein sequence ID" value="RDX98582.1"/>
    <property type="molecule type" value="Genomic_DNA"/>
</dbReference>
<dbReference type="STRING" id="157652.A0A371H6Z1"/>
<dbReference type="OrthoDB" id="411615at2759"/>
<gene>
    <name evidence="2" type="primary">GIP</name>
    <name evidence="2" type="ORF">CR513_18475</name>
</gene>
<proteinExistence type="predicted"/>
<name>A0A371H6Z1_MUCPR</name>
<dbReference type="PANTHER" id="PTHR43383">
    <property type="entry name" value="NODULIN 6"/>
    <property type="match status" value="1"/>
</dbReference>
<keyword evidence="3" id="KW-1185">Reference proteome</keyword>
<protein>
    <submittedName>
        <fullName evidence="2">Copia protein</fullName>
    </submittedName>
</protein>
<reference evidence="2" key="1">
    <citation type="submission" date="2018-05" db="EMBL/GenBank/DDBJ databases">
        <title>Draft genome of Mucuna pruriens seed.</title>
        <authorList>
            <person name="Nnadi N.E."/>
            <person name="Vos R."/>
            <person name="Hasami M.H."/>
            <person name="Devisetty U.K."/>
            <person name="Aguiy J.C."/>
        </authorList>
    </citation>
    <scope>NUCLEOTIDE SEQUENCE [LARGE SCALE GENOMIC DNA]</scope>
    <source>
        <strain evidence="2">JCA_2017</strain>
    </source>
</reference>
<dbReference type="AlphaFoldDB" id="A0A371H6Z1"/>